<organism evidence="5 7">
    <name type="scientific">Tetragenococcus osmophilus</name>
    <dbReference type="NCBI Taxonomy" id="526944"/>
    <lineage>
        <taxon>Bacteria</taxon>
        <taxon>Bacillati</taxon>
        <taxon>Bacillota</taxon>
        <taxon>Bacilli</taxon>
        <taxon>Lactobacillales</taxon>
        <taxon>Enterococcaceae</taxon>
        <taxon>Tetragenococcus</taxon>
    </lineage>
</organism>
<dbReference type="HAMAP" id="MF_00095">
    <property type="entry name" value="SfsA"/>
    <property type="match status" value="1"/>
</dbReference>
<dbReference type="AlphaFoldDB" id="A0AA37XK21"/>
<dbReference type="NCBIfam" id="TIGR00230">
    <property type="entry name" value="sfsA"/>
    <property type="match status" value="1"/>
</dbReference>
<dbReference type="InterPro" id="IPR040452">
    <property type="entry name" value="SfsA_C"/>
</dbReference>
<evidence type="ECO:0000313" key="6">
    <source>
        <dbReference type="Proteomes" id="UP000268310"/>
    </source>
</evidence>
<dbReference type="CDD" id="cd22359">
    <property type="entry name" value="SfsA-like_bacterial"/>
    <property type="match status" value="1"/>
</dbReference>
<dbReference type="InterPro" id="IPR041465">
    <property type="entry name" value="SfsA_N"/>
</dbReference>
<reference evidence="4" key="3">
    <citation type="submission" date="2018-03" db="EMBL/GenBank/DDBJ databases">
        <authorList>
            <person name="Jeon C.O."/>
        </authorList>
    </citation>
    <scope>NUCLEOTIDE SEQUENCE</scope>
    <source>
        <strain evidence="4">JCM 31126</strain>
    </source>
</reference>
<dbReference type="Pfam" id="PF17746">
    <property type="entry name" value="SfsA_N"/>
    <property type="match status" value="1"/>
</dbReference>
<reference evidence="5" key="4">
    <citation type="submission" date="2023-02" db="EMBL/GenBank/DDBJ databases">
        <authorList>
            <person name="Sun Q."/>
            <person name="Mori K."/>
        </authorList>
    </citation>
    <scope>NUCLEOTIDE SEQUENCE</scope>
    <source>
        <strain evidence="5">NBRC 114545</strain>
    </source>
</reference>
<feature type="domain" description="Sugar fermentation stimulation protein C-terminal" evidence="2">
    <location>
        <begin position="83"/>
        <end position="221"/>
    </location>
</feature>
<dbReference type="InterPro" id="IPR005224">
    <property type="entry name" value="SfsA"/>
</dbReference>
<comment type="similarity">
    <text evidence="1">Belongs to the SfsA family.</text>
</comment>
<feature type="domain" description="SfsA N-terminal OB" evidence="3">
    <location>
        <begin position="12"/>
        <end position="78"/>
    </location>
</feature>
<dbReference type="EMBL" id="CP027783">
    <property type="protein sequence ID" value="AYW48829.1"/>
    <property type="molecule type" value="Genomic_DNA"/>
</dbReference>
<dbReference type="RefSeq" id="WP_123936601.1">
    <property type="nucleotide sequence ID" value="NZ_BSUW01000001.1"/>
</dbReference>
<evidence type="ECO:0000313" key="4">
    <source>
        <dbReference type="EMBL" id="AYW48829.1"/>
    </source>
</evidence>
<name>A0AA37XK21_9ENTE</name>
<reference evidence="5 7" key="2">
    <citation type="journal article" date="2014" name="Int. J. Syst. Evol. Microbiol.">
        <title>Complete genome sequence of Corynebacterium casei LMG S-19264T (=DSM 44701T), isolated from a smear-ripened cheese.</title>
        <authorList>
            <consortium name="US DOE Joint Genome Institute (JGI-PGF)"/>
            <person name="Walter F."/>
            <person name="Albersmeier A."/>
            <person name="Kalinowski J."/>
            <person name="Ruckert C."/>
        </authorList>
    </citation>
    <scope>NUCLEOTIDE SEQUENCE [LARGE SCALE GENOMIC DNA]</scope>
    <source>
        <strain evidence="5 7">NBRC 114545</strain>
    </source>
</reference>
<evidence type="ECO:0000259" key="2">
    <source>
        <dbReference type="Pfam" id="PF03749"/>
    </source>
</evidence>
<dbReference type="Gene3D" id="2.40.50.580">
    <property type="match status" value="1"/>
</dbReference>
<dbReference type="EMBL" id="BSUW01000001">
    <property type="protein sequence ID" value="GMA71354.1"/>
    <property type="molecule type" value="Genomic_DNA"/>
</dbReference>
<evidence type="ECO:0000313" key="7">
    <source>
        <dbReference type="Proteomes" id="UP001157039"/>
    </source>
</evidence>
<protein>
    <recommendedName>
        <fullName evidence="1">Sugar fermentation stimulation protein homolog</fullName>
    </recommendedName>
</protein>
<dbReference type="PANTHER" id="PTHR30545:SF2">
    <property type="entry name" value="SUGAR FERMENTATION STIMULATION PROTEIN A"/>
    <property type="match status" value="1"/>
</dbReference>
<dbReference type="Gene3D" id="3.40.1350.60">
    <property type="match status" value="1"/>
</dbReference>
<accession>A0AA37XK21</accession>
<proteinExistence type="inferred from homology"/>
<dbReference type="PANTHER" id="PTHR30545">
    <property type="entry name" value="SUGAR FERMENTATION STIMULATION PROTEIN A"/>
    <property type="match status" value="1"/>
</dbReference>
<evidence type="ECO:0000313" key="5">
    <source>
        <dbReference type="EMBL" id="GMA71354.1"/>
    </source>
</evidence>
<dbReference type="Pfam" id="PF03749">
    <property type="entry name" value="SfsA"/>
    <property type="match status" value="1"/>
</dbReference>
<dbReference type="Proteomes" id="UP000268310">
    <property type="component" value="Chromosome"/>
</dbReference>
<dbReference type="GO" id="GO:0003677">
    <property type="term" value="F:DNA binding"/>
    <property type="evidence" value="ECO:0007669"/>
    <property type="project" value="InterPro"/>
</dbReference>
<gene>
    <name evidence="1 5" type="primary">sfsA</name>
    <name evidence="4" type="ORF">C7K38_10850</name>
    <name evidence="5" type="ORF">GCM10025885_04030</name>
</gene>
<evidence type="ECO:0000256" key="1">
    <source>
        <dbReference type="HAMAP-Rule" id="MF_00095"/>
    </source>
</evidence>
<reference evidence="4 6" key="1">
    <citation type="journal article" date="2012" name="Int. J. Syst. Evol. Microbiol.">
        <title>Characterization of Tetragenococcus strains from sugar thick juice reveals a novel species, Tetragenococcus osmophilus sp. nov., and divides Tetragenococcus halophilus into two subspecies, T. halophilus subsp. halophilus subsp. nov. and T. halophilus subsp. flandriensis subsp. nov.</title>
        <authorList>
            <person name="Juste A."/>
            <person name="Van Trappen S."/>
            <person name="Verreth C."/>
            <person name="Cleenwerck I."/>
            <person name="De Vos P."/>
            <person name="Lievens B."/>
            <person name="Willems K.A."/>
        </authorList>
    </citation>
    <scope>NUCLEOTIDE SEQUENCE [LARGE SCALE GENOMIC DNA]</scope>
    <source>
        <strain evidence="4 6">JCM 31126</strain>
    </source>
</reference>
<evidence type="ECO:0000259" key="3">
    <source>
        <dbReference type="Pfam" id="PF17746"/>
    </source>
</evidence>
<dbReference type="KEGG" id="too:C7K38_10850"/>
<keyword evidence="6" id="KW-1185">Reference proteome</keyword>
<dbReference type="Proteomes" id="UP001157039">
    <property type="component" value="Unassembled WGS sequence"/>
</dbReference>
<sequence length="243" mass="27716">MKYDHIQLAYFLRRKNRFVASCRLKENNEVVDVHVKNTGRGKEVLVDGALVALNFSSSTKRKTAYDLIAVKKQNHWYNIDSSAPNEVVFQALLNQTIALPELKGSITLVKREVTYDNSRIDFYFETDQAEKGFIEVKGMTLENENIGAFPDAPTTRGLKHIYELMQAQKQGMHNYVIFVAQFAEIELATIHETMQPELQSAVCRAMKEGVHFLCYASYVSATQLELTKEVPFVLDTPFKDPLK</sequence>